<evidence type="ECO:0000256" key="2">
    <source>
        <dbReference type="ARBA" id="ARBA00004243"/>
    </source>
</evidence>
<comment type="function">
    <text evidence="1">Exerts its effect at some terminal stage of cytochrome c oxidase synthesis, probably by being involved in the insertion of the copper B into subunit I.</text>
</comment>
<evidence type="ECO:0000256" key="1">
    <source>
        <dbReference type="ARBA" id="ARBA00004007"/>
    </source>
</evidence>
<reference evidence="8" key="1">
    <citation type="journal article" date="2012" name="Nat. Genet.">
        <title>Whole-genome sequence of Schistosoma haematobium.</title>
        <authorList>
            <person name="Young N.D."/>
            <person name="Jex A.R."/>
            <person name="Li B."/>
            <person name="Liu S."/>
            <person name="Yang L."/>
            <person name="Xiong Z."/>
            <person name="Li Y."/>
            <person name="Cantacessi C."/>
            <person name="Hall R.S."/>
            <person name="Xu X."/>
            <person name="Chen F."/>
            <person name="Wu X."/>
            <person name="Zerlotini A."/>
            <person name="Oliveira G."/>
            <person name="Hofmann A."/>
            <person name="Zhang G."/>
            <person name="Fang X."/>
            <person name="Kang Y."/>
            <person name="Campbell B.E."/>
            <person name="Loukas A."/>
            <person name="Ranganathan S."/>
            <person name="Rollinson D."/>
            <person name="Rinaldi G."/>
            <person name="Brindley P.J."/>
            <person name="Yang H."/>
            <person name="Wang J."/>
            <person name="Wang J."/>
            <person name="Gasser R.B."/>
        </authorList>
    </citation>
    <scope>NUCLEOTIDE SEQUENCE [LARGE SCALE GENOMIC DNA]</scope>
</reference>
<sequence length="288" mass="32983">MVLLSLFSFSKSSNHLLRCPFSKLTVNYSTINKTSPFITRDTFKKRTYLYYTLSFGIFMAGVGYGTVPLYRLYCSKVGAGTNANLALAKSEKIKTMKPVRDREYTVHFAADTHSLMKWNFKPSQKALRIVPGETALAFYTAENPTDKPIVGIATYSVVPFEASKYFHKIQCFCFEEQRLNPHEKVDLPVFFFLDPEISSDWRLKRCSEIVLNYTFFEAKKAKFHIPGITTPEYNDTQKSEVLPGEFLINLYCYCLVLYFGICTLHKVDDGAIPASVNDVKNIFFRISK</sequence>
<dbReference type="GO" id="GO:0005743">
    <property type="term" value="C:mitochondrial inner membrane"/>
    <property type="evidence" value="ECO:0007669"/>
    <property type="project" value="UniProtKB-SubCell"/>
</dbReference>
<comment type="subcellular location">
    <subcellularLocation>
        <location evidence="2">Mitochondrion inner membrane</location>
        <topology evidence="2">Single-pass membrane protein</topology>
        <orientation evidence="2">Intermembrane side</orientation>
    </subcellularLocation>
</comment>
<dbReference type="InterPro" id="IPR023471">
    <property type="entry name" value="CtaG/Cox11_dom_sf"/>
</dbReference>
<dbReference type="Gene3D" id="2.60.370.10">
    <property type="entry name" value="Ctag/Cox11"/>
    <property type="match status" value="1"/>
</dbReference>
<comment type="subunit">
    <text evidence="6">Interacts with CNNM4/ACDP4. Interacts with RANBP2.</text>
</comment>
<dbReference type="GO" id="GO:0005507">
    <property type="term" value="F:copper ion binding"/>
    <property type="evidence" value="ECO:0007669"/>
    <property type="project" value="InterPro"/>
</dbReference>
<proteinExistence type="predicted"/>
<dbReference type="Pfam" id="PF04442">
    <property type="entry name" value="CtaG_Cox11"/>
    <property type="match status" value="1"/>
</dbReference>
<evidence type="ECO:0000256" key="4">
    <source>
        <dbReference type="ARBA" id="ARBA00022989"/>
    </source>
</evidence>
<dbReference type="STRING" id="6185.A0A095BUU1"/>
<keyword evidence="4" id="KW-1133">Transmembrane helix</keyword>
<dbReference type="InterPro" id="IPR007533">
    <property type="entry name" value="Cyt_c_oxidase_assmbl_CtaG"/>
</dbReference>
<dbReference type="AlphaFoldDB" id="A0A095BUU1"/>
<evidence type="ECO:0000313" key="8">
    <source>
        <dbReference type="EMBL" id="KGB32688.1"/>
    </source>
</evidence>
<name>A0A095BUU1_SCHHA</name>
<dbReference type="PANTHER" id="PTHR21320">
    <property type="entry name" value="CYTOCHROME C OXIDASE ASSEMBLY PROTEIN COX11-RELATED"/>
    <property type="match status" value="1"/>
</dbReference>
<protein>
    <recommendedName>
        <fullName evidence="7">Cytochrome c oxidase assembly protein COX11, mitochondrial</fullName>
    </recommendedName>
</protein>
<evidence type="ECO:0000256" key="3">
    <source>
        <dbReference type="ARBA" id="ARBA00022692"/>
    </source>
</evidence>
<dbReference type="PANTHER" id="PTHR21320:SF3">
    <property type="entry name" value="CYTOCHROME C OXIDASE ASSEMBLY PROTEIN COX11, MITOCHONDRIAL-RELATED"/>
    <property type="match status" value="1"/>
</dbReference>
<evidence type="ECO:0000256" key="7">
    <source>
        <dbReference type="ARBA" id="ARBA00068998"/>
    </source>
</evidence>
<evidence type="ECO:0000256" key="5">
    <source>
        <dbReference type="ARBA" id="ARBA00023136"/>
    </source>
</evidence>
<dbReference type="FunFam" id="2.60.370.10:FF:000001">
    <property type="entry name" value="COX11 cytochrome c oxidase assembly homolog"/>
    <property type="match status" value="1"/>
</dbReference>
<evidence type="ECO:0000256" key="6">
    <source>
        <dbReference type="ARBA" id="ARBA00063165"/>
    </source>
</evidence>
<organism evidence="8">
    <name type="scientific">Schistosoma haematobium</name>
    <name type="common">Blood fluke</name>
    <dbReference type="NCBI Taxonomy" id="6185"/>
    <lineage>
        <taxon>Eukaryota</taxon>
        <taxon>Metazoa</taxon>
        <taxon>Spiralia</taxon>
        <taxon>Lophotrochozoa</taxon>
        <taxon>Platyhelminthes</taxon>
        <taxon>Trematoda</taxon>
        <taxon>Digenea</taxon>
        <taxon>Strigeidida</taxon>
        <taxon>Schistosomatoidea</taxon>
        <taxon>Schistosomatidae</taxon>
        <taxon>Schistosoma</taxon>
    </lineage>
</organism>
<accession>A0A095BUU1</accession>
<keyword evidence="3" id="KW-0812">Transmembrane</keyword>
<dbReference type="SUPFAM" id="SSF110111">
    <property type="entry name" value="Ctag/Cox11"/>
    <property type="match status" value="1"/>
</dbReference>
<dbReference type="EMBL" id="KL250513">
    <property type="protein sequence ID" value="KGB32688.1"/>
    <property type="molecule type" value="Genomic_DNA"/>
</dbReference>
<keyword evidence="5" id="KW-0472">Membrane</keyword>
<gene>
    <name evidence="8" type="ORF">MS3_00828</name>
</gene>
<dbReference type="NCBIfam" id="NF003465">
    <property type="entry name" value="PRK05089.1"/>
    <property type="match status" value="1"/>
</dbReference>